<proteinExistence type="predicted"/>
<name>A0A0N0XCU0_PSESX</name>
<evidence type="ECO:0000313" key="2">
    <source>
        <dbReference type="EMBL" id="KPC36302.1"/>
    </source>
</evidence>
<protein>
    <submittedName>
        <fullName evidence="2">Uncharacterized protein</fullName>
    </submittedName>
</protein>
<feature type="region of interest" description="Disordered" evidence="1">
    <location>
        <begin position="19"/>
        <end position="39"/>
    </location>
</feature>
<dbReference type="PATRIC" id="fig|81035.3.peg.549"/>
<organism evidence="2 3">
    <name type="scientific">Pseudomonas syringae pv. cilantro</name>
    <dbReference type="NCBI Taxonomy" id="81035"/>
    <lineage>
        <taxon>Bacteria</taxon>
        <taxon>Pseudomonadati</taxon>
        <taxon>Pseudomonadota</taxon>
        <taxon>Gammaproteobacteria</taxon>
        <taxon>Pseudomonadales</taxon>
        <taxon>Pseudomonadaceae</taxon>
        <taxon>Pseudomonas</taxon>
        <taxon>Pseudomonas syringae</taxon>
    </lineage>
</organism>
<evidence type="ECO:0000313" key="3">
    <source>
        <dbReference type="Proteomes" id="UP000037891"/>
    </source>
</evidence>
<accession>A0A0N0XCU0</accession>
<comment type="caution">
    <text evidence="2">The sequence shown here is derived from an EMBL/GenBank/DDBJ whole genome shotgun (WGS) entry which is preliminary data.</text>
</comment>
<reference evidence="2 3" key="1">
    <citation type="submission" date="2015-07" db="EMBL/GenBank/DDBJ databases">
        <authorList>
            <person name="Noorani M."/>
        </authorList>
    </citation>
    <scope>NUCLEOTIDE SEQUENCE [LARGE SCALE GENOMIC DNA]</scope>
    <source>
        <strain evidence="2 3">0788_9</strain>
    </source>
</reference>
<dbReference type="EMBL" id="LGLN01000010">
    <property type="protein sequence ID" value="KPC36302.1"/>
    <property type="molecule type" value="Genomic_DNA"/>
</dbReference>
<dbReference type="Proteomes" id="UP000037891">
    <property type="component" value="Unassembled WGS sequence"/>
</dbReference>
<evidence type="ECO:0000256" key="1">
    <source>
        <dbReference type="SAM" id="MobiDB-lite"/>
    </source>
</evidence>
<reference evidence="2 3" key="2">
    <citation type="submission" date="2015-10" db="EMBL/GenBank/DDBJ databases">
        <title>Comparative genomics and high-throughput reverse genetic screens identify a new phytobacterial MAMP and an Arabidopsis receptor required for immune elicitation.</title>
        <authorList>
            <person name="Mott G.A."/>
            <person name="Thakur S."/>
            <person name="Wang P.W."/>
            <person name="Desveaux D."/>
            <person name="Guttman D.S."/>
        </authorList>
    </citation>
    <scope>NUCLEOTIDE SEQUENCE [LARGE SCALE GENOMIC DNA]</scope>
    <source>
        <strain evidence="2 3">0788_9</strain>
    </source>
</reference>
<dbReference type="AlphaFoldDB" id="A0A0N0XCU0"/>
<sequence length="39" mass="4188">MPSVCDVFAVVTSSVVAEEWRMSEAESGRPESKVSKSKG</sequence>
<gene>
    <name evidence="2" type="ORF">ABJ99_0492</name>
</gene>